<dbReference type="SUPFAM" id="SSF57863">
    <property type="entry name" value="ArfGap/RecO-like zinc finger"/>
    <property type="match status" value="1"/>
</dbReference>
<feature type="domain" description="Arf-GAP" evidence="8">
    <location>
        <begin position="339"/>
        <end position="456"/>
    </location>
</feature>
<name>A0A4T0FGJ5_9BASI</name>
<evidence type="ECO:0000256" key="6">
    <source>
        <dbReference type="SAM" id="Coils"/>
    </source>
</evidence>
<evidence type="ECO:0008006" key="12">
    <source>
        <dbReference type="Google" id="ProtNLM"/>
    </source>
</evidence>
<feature type="domain" description="BZIP" evidence="9">
    <location>
        <begin position="187"/>
        <end position="250"/>
    </location>
</feature>
<keyword evidence="1" id="KW-0343">GTPase activation</keyword>
<evidence type="ECO:0000256" key="7">
    <source>
        <dbReference type="SAM" id="MobiDB-lite"/>
    </source>
</evidence>
<dbReference type="GO" id="GO:0000139">
    <property type="term" value="C:Golgi membrane"/>
    <property type="evidence" value="ECO:0007669"/>
    <property type="project" value="TreeGrafter"/>
</dbReference>
<protein>
    <recommendedName>
        <fullName evidence="12">Arf-GAP domain-containing protein</fullName>
    </recommendedName>
</protein>
<keyword evidence="3 5" id="KW-0863">Zinc-finger</keyword>
<feature type="region of interest" description="Disordered" evidence="7">
    <location>
        <begin position="50"/>
        <end position="85"/>
    </location>
</feature>
<dbReference type="GO" id="GO:0003700">
    <property type="term" value="F:DNA-binding transcription factor activity"/>
    <property type="evidence" value="ECO:0007669"/>
    <property type="project" value="InterPro"/>
</dbReference>
<feature type="compositionally biased region" description="Low complexity" evidence="7">
    <location>
        <begin position="465"/>
        <end position="476"/>
    </location>
</feature>
<feature type="region of interest" description="Disordered" evidence="7">
    <location>
        <begin position="451"/>
        <end position="492"/>
    </location>
</feature>
<feature type="coiled-coil region" evidence="6">
    <location>
        <begin position="205"/>
        <end position="253"/>
    </location>
</feature>
<dbReference type="PANTHER" id="PTHR46395">
    <property type="entry name" value="ADP-RIBOSYLATION FACTOR GTPASE-ACTIVATING PROTEIN 1"/>
    <property type="match status" value="1"/>
</dbReference>
<evidence type="ECO:0000256" key="3">
    <source>
        <dbReference type="ARBA" id="ARBA00022771"/>
    </source>
</evidence>
<organism evidence="10 11">
    <name type="scientific">Wallemia hederae</name>
    <dbReference type="NCBI Taxonomy" id="1540922"/>
    <lineage>
        <taxon>Eukaryota</taxon>
        <taxon>Fungi</taxon>
        <taxon>Dikarya</taxon>
        <taxon>Basidiomycota</taxon>
        <taxon>Wallemiomycotina</taxon>
        <taxon>Wallemiomycetes</taxon>
        <taxon>Wallemiales</taxon>
        <taxon>Wallemiaceae</taxon>
        <taxon>Wallemia</taxon>
    </lineage>
</organism>
<feature type="compositionally biased region" description="Basic and acidic residues" evidence="7">
    <location>
        <begin position="180"/>
        <end position="194"/>
    </location>
</feature>
<comment type="caution">
    <text evidence="10">The sequence shown here is derived from an EMBL/GenBank/DDBJ whole genome shotgun (WGS) entry which is preliminary data.</text>
</comment>
<evidence type="ECO:0000256" key="5">
    <source>
        <dbReference type="PROSITE-ProRule" id="PRU00288"/>
    </source>
</evidence>
<evidence type="ECO:0000259" key="8">
    <source>
        <dbReference type="PROSITE" id="PS50115"/>
    </source>
</evidence>
<feature type="region of interest" description="Disordered" evidence="7">
    <location>
        <begin position="523"/>
        <end position="565"/>
    </location>
</feature>
<dbReference type="OrthoDB" id="983479at2759"/>
<evidence type="ECO:0000259" key="9">
    <source>
        <dbReference type="PROSITE" id="PS50217"/>
    </source>
</evidence>
<keyword evidence="4" id="KW-0862">Zinc</keyword>
<dbReference type="Proteomes" id="UP000310189">
    <property type="component" value="Unassembled WGS sequence"/>
</dbReference>
<proteinExistence type="predicted"/>
<evidence type="ECO:0000256" key="4">
    <source>
        <dbReference type="ARBA" id="ARBA00022833"/>
    </source>
</evidence>
<dbReference type="InterPro" id="IPR001164">
    <property type="entry name" value="ArfGAP_dom"/>
</dbReference>
<feature type="compositionally biased region" description="Polar residues" evidence="7">
    <location>
        <begin position="645"/>
        <end position="660"/>
    </location>
</feature>
<feature type="compositionally biased region" description="Polar residues" evidence="7">
    <location>
        <begin position="543"/>
        <end position="559"/>
    </location>
</feature>
<keyword evidence="2" id="KW-0479">Metal-binding</keyword>
<dbReference type="PROSITE" id="PS50217">
    <property type="entry name" value="BZIP"/>
    <property type="match status" value="1"/>
</dbReference>
<accession>A0A4T0FGJ5</accession>
<dbReference type="AlphaFoldDB" id="A0A4T0FGJ5"/>
<dbReference type="PRINTS" id="PR00405">
    <property type="entry name" value="REVINTRACTNG"/>
</dbReference>
<keyword evidence="6" id="KW-0175">Coiled coil</keyword>
<feature type="region of interest" description="Disordered" evidence="7">
    <location>
        <begin position="639"/>
        <end position="660"/>
    </location>
</feature>
<dbReference type="Gene3D" id="1.10.220.150">
    <property type="entry name" value="Arf GTPase activating protein"/>
    <property type="match status" value="1"/>
</dbReference>
<dbReference type="SMART" id="SM00105">
    <property type="entry name" value="ArfGap"/>
    <property type="match status" value="1"/>
</dbReference>
<dbReference type="GO" id="GO:0008270">
    <property type="term" value="F:zinc ion binding"/>
    <property type="evidence" value="ECO:0007669"/>
    <property type="project" value="UniProtKB-KW"/>
</dbReference>
<evidence type="ECO:0000313" key="11">
    <source>
        <dbReference type="Proteomes" id="UP000310189"/>
    </source>
</evidence>
<evidence type="ECO:0000313" key="10">
    <source>
        <dbReference type="EMBL" id="TIA87497.1"/>
    </source>
</evidence>
<feature type="compositionally biased region" description="Basic and acidic residues" evidence="7">
    <location>
        <begin position="58"/>
        <end position="71"/>
    </location>
</feature>
<evidence type="ECO:0000256" key="2">
    <source>
        <dbReference type="ARBA" id="ARBA00022723"/>
    </source>
</evidence>
<dbReference type="GO" id="GO:0032012">
    <property type="term" value="P:regulation of ARF protein signal transduction"/>
    <property type="evidence" value="ECO:0007669"/>
    <property type="project" value="TreeGrafter"/>
</dbReference>
<dbReference type="CDD" id="cd14686">
    <property type="entry name" value="bZIP"/>
    <property type="match status" value="1"/>
</dbReference>
<reference evidence="10 11" key="1">
    <citation type="submission" date="2019-03" db="EMBL/GenBank/DDBJ databases">
        <title>Sequencing 23 genomes of Wallemia ichthyophaga.</title>
        <authorList>
            <person name="Gostincar C."/>
        </authorList>
    </citation>
    <scope>NUCLEOTIDE SEQUENCE [LARGE SCALE GENOMIC DNA]</scope>
    <source>
        <strain evidence="10 11">EXF-5753</strain>
    </source>
</reference>
<keyword evidence="11" id="KW-1185">Reference proteome</keyword>
<dbReference type="Gene3D" id="1.20.5.170">
    <property type="match status" value="1"/>
</dbReference>
<gene>
    <name evidence="10" type="ORF">E3P99_03145</name>
</gene>
<dbReference type="CDD" id="cd08830">
    <property type="entry name" value="ArfGap_ArfGap1"/>
    <property type="match status" value="1"/>
</dbReference>
<dbReference type="InterPro" id="IPR004827">
    <property type="entry name" value="bZIP"/>
</dbReference>
<dbReference type="Pfam" id="PF01412">
    <property type="entry name" value="ArfGap"/>
    <property type="match status" value="1"/>
</dbReference>
<dbReference type="GO" id="GO:0030100">
    <property type="term" value="P:regulation of endocytosis"/>
    <property type="evidence" value="ECO:0007669"/>
    <property type="project" value="TreeGrafter"/>
</dbReference>
<dbReference type="EMBL" id="SPNW01000054">
    <property type="protein sequence ID" value="TIA87497.1"/>
    <property type="molecule type" value="Genomic_DNA"/>
</dbReference>
<dbReference type="InterPro" id="IPR037278">
    <property type="entry name" value="ARFGAP/RecO"/>
</dbReference>
<dbReference type="GO" id="GO:0005096">
    <property type="term" value="F:GTPase activator activity"/>
    <property type="evidence" value="ECO:0007669"/>
    <property type="project" value="UniProtKB-KW"/>
</dbReference>
<evidence type="ECO:0000256" key="1">
    <source>
        <dbReference type="ARBA" id="ARBA00022468"/>
    </source>
</evidence>
<dbReference type="PROSITE" id="PS50115">
    <property type="entry name" value="ARFGAP"/>
    <property type="match status" value="1"/>
</dbReference>
<feature type="region of interest" description="Disordered" evidence="7">
    <location>
        <begin position="164"/>
        <end position="194"/>
    </location>
</feature>
<dbReference type="InterPro" id="IPR038508">
    <property type="entry name" value="ArfGAP_dom_sf"/>
</dbReference>
<dbReference type="PANTHER" id="PTHR46395:SF1">
    <property type="entry name" value="ADP-RIBOSYLATION FACTOR GTPASE-ACTIVATING PROTEIN 1"/>
    <property type="match status" value="1"/>
</dbReference>
<feature type="compositionally biased region" description="Basic residues" evidence="7">
    <location>
        <begin position="72"/>
        <end position="84"/>
    </location>
</feature>
<sequence length="660" mass="72999">MDYTQDLAAIAKNLLNPGNQEYTQPESSVRSSNDTQDDQVFSVLQGMINTAQDTTTNDGKRRQPSSHDLHTRSGRRVHSSHKRVKRDDFYNTQTCDWNLANTASTSNLLSSKLPSEDEEDEDYDVMTARSPQDIHGLLQQYQSFDDSIIDNAYRAPSEAATDVASYDLSDMHQPKKKGRKATEGTEDEKRERRLQQQRIAAARSRKNKKEELHKVEKDNEELRYLNKMANERIDALEKEVRESKLHIYNLENEKLAVKGQNGHRHPAVKQLIEAVQALVQATDGDGYEVLDKVDQEEAALTDDESSHSVAFASWILLGCSFPSLLLLPHTSIMTTTQTAQRIKKLLQIPANTSCVDCSAPCPQWASLNNCVFCCLECSGKHRGLGVHISFIRSTNMDAWKEDQVGRMELRSNDDFRKVIDSSATLSHSTPIEDKYTSGDVEKYREEINTEAKEKTLWLPAQSPASTRSNTETSTQTRTRRRGDGALGAAGAGAGAGAATASTAAATDAPYAQGNEDYFEKLGRENESRSAELPPSQGGRYTGFGNTPASSSQTTSNNLPSIDDLRDNPVQAVSKGWGLFSSALGGAASALKSTVDERLADPNLERDLQGYRDNFGSYLNQGLNKVGEYGNAANEWTRRELERQLGNESSNSDASHVNKNT</sequence>